<keyword evidence="3" id="KW-1185">Reference proteome</keyword>
<feature type="transmembrane region" description="Helical" evidence="1">
    <location>
        <begin position="93"/>
        <end position="112"/>
    </location>
</feature>
<dbReference type="Proteomes" id="UP000010880">
    <property type="component" value="Chromosome"/>
</dbReference>
<dbReference type="InterPro" id="IPR021279">
    <property type="entry name" value="DUF2721"/>
</dbReference>
<dbReference type="Pfam" id="PF11026">
    <property type="entry name" value="DUF2721"/>
    <property type="match status" value="1"/>
</dbReference>
<evidence type="ECO:0000256" key="1">
    <source>
        <dbReference type="SAM" id="Phobius"/>
    </source>
</evidence>
<dbReference type="AlphaFoldDB" id="L0K8I1"/>
<dbReference type="KEGG" id="hhl:Halha_1356"/>
<evidence type="ECO:0008006" key="4">
    <source>
        <dbReference type="Google" id="ProtNLM"/>
    </source>
</evidence>
<feature type="transmembrane region" description="Helical" evidence="1">
    <location>
        <begin position="66"/>
        <end position="86"/>
    </location>
</feature>
<accession>L0K8I1</accession>
<keyword evidence="1" id="KW-1133">Transmembrane helix</keyword>
<dbReference type="EMBL" id="CP003359">
    <property type="protein sequence ID" value="AGB41301.1"/>
    <property type="molecule type" value="Genomic_DNA"/>
</dbReference>
<dbReference type="STRING" id="748449.Halha_1356"/>
<keyword evidence="1" id="KW-0812">Transmembrane</keyword>
<reference evidence="3" key="1">
    <citation type="submission" date="2012-02" db="EMBL/GenBank/DDBJ databases">
        <title>The complete genome of Halobacteroides halobius DSM 5150.</title>
        <authorList>
            <person name="Lucas S."/>
            <person name="Copeland A."/>
            <person name="Lapidus A."/>
            <person name="Glavina del Rio T."/>
            <person name="Dalin E."/>
            <person name="Tice H."/>
            <person name="Bruce D."/>
            <person name="Goodwin L."/>
            <person name="Pitluck S."/>
            <person name="Peters L."/>
            <person name="Mikhailova N."/>
            <person name="Gu W."/>
            <person name="Kyrpides N."/>
            <person name="Mavromatis K."/>
            <person name="Ivanova N."/>
            <person name="Brettin T."/>
            <person name="Detter J.C."/>
            <person name="Han C."/>
            <person name="Larimer F."/>
            <person name="Land M."/>
            <person name="Hauser L."/>
            <person name="Markowitz V."/>
            <person name="Cheng J.-F."/>
            <person name="Hugenholtz P."/>
            <person name="Woyke T."/>
            <person name="Wu D."/>
            <person name="Tindall B."/>
            <person name="Pomrenke H."/>
            <person name="Brambilla E."/>
            <person name="Klenk H.-P."/>
            <person name="Eisen J.A."/>
        </authorList>
    </citation>
    <scope>NUCLEOTIDE SEQUENCE [LARGE SCALE GENOMIC DNA]</scope>
    <source>
        <strain evidence="3">ATCC 35273 / DSM 5150 / MD-1</strain>
    </source>
</reference>
<evidence type="ECO:0000313" key="3">
    <source>
        <dbReference type="Proteomes" id="UP000010880"/>
    </source>
</evidence>
<gene>
    <name evidence="2" type="ordered locus">Halha_1356</name>
</gene>
<evidence type="ECO:0000313" key="2">
    <source>
        <dbReference type="EMBL" id="AGB41301.1"/>
    </source>
</evidence>
<organism evidence="2 3">
    <name type="scientific">Halobacteroides halobius (strain ATCC 35273 / DSM 5150 / MD-1)</name>
    <dbReference type="NCBI Taxonomy" id="748449"/>
    <lineage>
        <taxon>Bacteria</taxon>
        <taxon>Bacillati</taxon>
        <taxon>Bacillota</taxon>
        <taxon>Clostridia</taxon>
        <taxon>Halanaerobiales</taxon>
        <taxon>Halobacteroidaceae</taxon>
        <taxon>Halobacteroides</taxon>
    </lineage>
</organism>
<sequence>MQITTPAVLFSTVSLLMSAYAARFSAIAKLMRGLSLQIKSDNLSQKDYYKKQISILSKRIYYIKHLHFFGVLSLFCSTLAMLLLLFKEFWLANIIFIVAIVFFLIALAIAIIEVYHSTTALDIKSKI</sequence>
<name>L0K8I1_HALHC</name>
<dbReference type="RefSeq" id="WP_015327023.1">
    <property type="nucleotide sequence ID" value="NC_019978.1"/>
</dbReference>
<proteinExistence type="predicted"/>
<keyword evidence="1" id="KW-0472">Membrane</keyword>
<dbReference type="HOGENOM" id="CLU_126543_0_0_9"/>
<protein>
    <recommendedName>
        <fullName evidence="4">DUF2721 domain-containing protein</fullName>
    </recommendedName>
</protein>